<name>A0ABR2FSK9_9ROSI</name>
<reference evidence="1 2" key="1">
    <citation type="journal article" date="2024" name="G3 (Bethesda)">
        <title>Genome assembly of Hibiscus sabdariffa L. provides insights into metabolisms of medicinal natural products.</title>
        <authorList>
            <person name="Kim T."/>
        </authorList>
    </citation>
    <scope>NUCLEOTIDE SEQUENCE [LARGE SCALE GENOMIC DNA]</scope>
    <source>
        <strain evidence="1">TK-2024</strain>
        <tissue evidence="1">Old leaves</tissue>
    </source>
</reference>
<dbReference type="Proteomes" id="UP001472677">
    <property type="component" value="Unassembled WGS sequence"/>
</dbReference>
<sequence>MRRDMFRRLSGAGVEGAGMGLYTKALIKWQLEGSVTDVRIEKQVERYKILVGYSLSQSNQVDSLETNSSTIDLTVFSLSCITCFVGGAAIITGSTREQFCLNAVCVRWQYTSTTPRGLHNLLNFMVGHTRVIHFRAPILFPDLQHCLTEMMIDDNHAFA</sequence>
<proteinExistence type="predicted"/>
<evidence type="ECO:0000313" key="2">
    <source>
        <dbReference type="Proteomes" id="UP001472677"/>
    </source>
</evidence>
<evidence type="ECO:0000313" key="1">
    <source>
        <dbReference type="EMBL" id="KAK8586996.1"/>
    </source>
</evidence>
<protein>
    <submittedName>
        <fullName evidence="1">Uncharacterized protein</fullName>
    </submittedName>
</protein>
<comment type="caution">
    <text evidence="1">The sequence shown here is derived from an EMBL/GenBank/DDBJ whole genome shotgun (WGS) entry which is preliminary data.</text>
</comment>
<keyword evidence="2" id="KW-1185">Reference proteome</keyword>
<gene>
    <name evidence="1" type="ORF">V6N12_021514</name>
</gene>
<organism evidence="1 2">
    <name type="scientific">Hibiscus sabdariffa</name>
    <name type="common">roselle</name>
    <dbReference type="NCBI Taxonomy" id="183260"/>
    <lineage>
        <taxon>Eukaryota</taxon>
        <taxon>Viridiplantae</taxon>
        <taxon>Streptophyta</taxon>
        <taxon>Embryophyta</taxon>
        <taxon>Tracheophyta</taxon>
        <taxon>Spermatophyta</taxon>
        <taxon>Magnoliopsida</taxon>
        <taxon>eudicotyledons</taxon>
        <taxon>Gunneridae</taxon>
        <taxon>Pentapetalae</taxon>
        <taxon>rosids</taxon>
        <taxon>malvids</taxon>
        <taxon>Malvales</taxon>
        <taxon>Malvaceae</taxon>
        <taxon>Malvoideae</taxon>
        <taxon>Hibiscus</taxon>
    </lineage>
</organism>
<accession>A0ABR2FSK9</accession>
<dbReference type="EMBL" id="JBBPBM010000004">
    <property type="protein sequence ID" value="KAK8586996.1"/>
    <property type="molecule type" value="Genomic_DNA"/>
</dbReference>